<evidence type="ECO:0000313" key="3">
    <source>
        <dbReference type="EMBL" id="TDE39606.1"/>
    </source>
</evidence>
<comment type="caution">
    <text evidence="3">The sequence shown here is derived from an EMBL/GenBank/DDBJ whole genome shotgun (WGS) entry which is preliminary data.</text>
</comment>
<dbReference type="Pfam" id="PF00814">
    <property type="entry name" value="TsaD"/>
    <property type="match status" value="1"/>
</dbReference>
<dbReference type="Gene3D" id="3.30.420.40">
    <property type="match status" value="1"/>
</dbReference>
<dbReference type="GO" id="GO:0016740">
    <property type="term" value="F:transferase activity"/>
    <property type="evidence" value="ECO:0007669"/>
    <property type="project" value="UniProtKB-KW"/>
</dbReference>
<dbReference type="Proteomes" id="UP000294662">
    <property type="component" value="Unassembled WGS sequence"/>
</dbReference>
<dbReference type="PANTHER" id="PTHR11735:SF11">
    <property type="entry name" value="TRNA THREONYLCARBAMOYLADENOSINE BIOSYNTHESIS PROTEIN TSAB"/>
    <property type="match status" value="1"/>
</dbReference>
<sequence length="215" mass="21791">MTHVPLILSFDTSAAHCAAALLSGNQILASCGEDMGRGQAERLFPLLEELLAGAGVTWGDLAAIAVGVGPGNFTGIRIAVSAARGLALGLKVPAIGVSCFDALREGTAEPVLTTVSAPRGAVYLGPPDATPLGPVQPGEIPAPLLHSGLSVIGAEAEALAHLTGGRALPPVYPMVEAIARAASRRVRPDAPLPKPLYIRSADAAPSREAPPVLLD</sequence>
<dbReference type="GO" id="GO:0002949">
    <property type="term" value="P:tRNA threonylcarbamoyladenosine modification"/>
    <property type="evidence" value="ECO:0007669"/>
    <property type="project" value="InterPro"/>
</dbReference>
<evidence type="ECO:0000256" key="1">
    <source>
        <dbReference type="SAM" id="MobiDB-lite"/>
    </source>
</evidence>
<evidence type="ECO:0000313" key="4">
    <source>
        <dbReference type="Proteomes" id="UP000294662"/>
    </source>
</evidence>
<accession>A0A4V6PG93</accession>
<evidence type="ECO:0000259" key="2">
    <source>
        <dbReference type="Pfam" id="PF00814"/>
    </source>
</evidence>
<feature type="domain" description="Gcp-like" evidence="2">
    <location>
        <begin position="37"/>
        <end position="125"/>
    </location>
</feature>
<dbReference type="OrthoDB" id="9809995at2"/>
<reference evidence="3 4" key="1">
    <citation type="submission" date="2019-03" db="EMBL/GenBank/DDBJ databases">
        <authorList>
            <person name="Zhang S."/>
        </authorList>
    </citation>
    <scope>NUCLEOTIDE SEQUENCE [LARGE SCALE GENOMIC DNA]</scope>
    <source>
        <strain evidence="3 4">S4J41</strain>
    </source>
</reference>
<keyword evidence="3" id="KW-0808">Transferase</keyword>
<dbReference type="AlphaFoldDB" id="A0A4V6PG93"/>
<dbReference type="InterPro" id="IPR022496">
    <property type="entry name" value="T6A_TsaB"/>
</dbReference>
<gene>
    <name evidence="3" type="primary">tsaB</name>
    <name evidence="3" type="ORF">E1B25_06020</name>
</gene>
<dbReference type="InterPro" id="IPR000905">
    <property type="entry name" value="Gcp-like_dom"/>
</dbReference>
<proteinExistence type="predicted"/>
<name>A0A4V6PG93_9RHOB</name>
<dbReference type="InterPro" id="IPR043129">
    <property type="entry name" value="ATPase_NBD"/>
</dbReference>
<dbReference type="PANTHER" id="PTHR11735">
    <property type="entry name" value="TRNA N6-ADENOSINE THREONYLCARBAMOYLTRANSFERASE"/>
    <property type="match status" value="1"/>
</dbReference>
<dbReference type="GO" id="GO:0005829">
    <property type="term" value="C:cytosol"/>
    <property type="evidence" value="ECO:0007669"/>
    <property type="project" value="TreeGrafter"/>
</dbReference>
<protein>
    <submittedName>
        <fullName evidence="3">tRNA (Adenosine(37)-N6)-threonylcarbamoyltransferase complex dimerization subunit type 1 TsaB</fullName>
    </submittedName>
</protein>
<organism evidence="3 4">
    <name type="scientific">Antarcticimicrobium sediminis</name>
    <dbReference type="NCBI Taxonomy" id="2546227"/>
    <lineage>
        <taxon>Bacteria</taxon>
        <taxon>Pseudomonadati</taxon>
        <taxon>Pseudomonadota</taxon>
        <taxon>Alphaproteobacteria</taxon>
        <taxon>Rhodobacterales</taxon>
        <taxon>Paracoccaceae</taxon>
        <taxon>Antarcticimicrobium</taxon>
    </lineage>
</organism>
<dbReference type="NCBIfam" id="TIGR03725">
    <property type="entry name" value="T6A_YeaZ"/>
    <property type="match status" value="1"/>
</dbReference>
<feature type="region of interest" description="Disordered" evidence="1">
    <location>
        <begin position="188"/>
        <end position="215"/>
    </location>
</feature>
<dbReference type="RefSeq" id="WP_132827860.1">
    <property type="nucleotide sequence ID" value="NZ_SMFP01000003.1"/>
</dbReference>
<keyword evidence="4" id="KW-1185">Reference proteome</keyword>
<dbReference type="SUPFAM" id="SSF53067">
    <property type="entry name" value="Actin-like ATPase domain"/>
    <property type="match status" value="1"/>
</dbReference>
<dbReference type="EMBL" id="SMFP01000003">
    <property type="protein sequence ID" value="TDE39606.1"/>
    <property type="molecule type" value="Genomic_DNA"/>
</dbReference>